<feature type="transmembrane region" description="Helical" evidence="5">
    <location>
        <begin position="241"/>
        <end position="265"/>
    </location>
</feature>
<dbReference type="PANTHER" id="PTHR11785">
    <property type="entry name" value="AMINO ACID TRANSPORTER"/>
    <property type="match status" value="1"/>
</dbReference>
<feature type="transmembrane region" description="Helical" evidence="5">
    <location>
        <begin position="127"/>
        <end position="146"/>
    </location>
</feature>
<comment type="subcellular location">
    <subcellularLocation>
        <location evidence="1">Membrane</location>
        <topology evidence="1">Multi-pass membrane protein</topology>
    </subcellularLocation>
</comment>
<name>A0A1C7N3G1_9FUNG</name>
<dbReference type="AlphaFoldDB" id="A0A1C7N3G1"/>
<comment type="caution">
    <text evidence="6">The sequence shown here is derived from an EMBL/GenBank/DDBJ whole genome shotgun (WGS) entry which is preliminary data.</text>
</comment>
<evidence type="ECO:0000256" key="4">
    <source>
        <dbReference type="ARBA" id="ARBA00023136"/>
    </source>
</evidence>
<feature type="transmembrane region" description="Helical" evidence="5">
    <location>
        <begin position="37"/>
        <end position="59"/>
    </location>
</feature>
<evidence type="ECO:0000313" key="6">
    <source>
        <dbReference type="EMBL" id="OBZ83528.1"/>
    </source>
</evidence>
<dbReference type="Gene3D" id="1.20.1740.10">
    <property type="entry name" value="Amino acid/polyamine transporter I"/>
    <property type="match status" value="1"/>
</dbReference>
<evidence type="ECO:0000256" key="3">
    <source>
        <dbReference type="ARBA" id="ARBA00022989"/>
    </source>
</evidence>
<dbReference type="InParanoid" id="A0A1C7N3G1"/>
<dbReference type="PANTHER" id="PTHR11785:SF353">
    <property type="entry name" value="METHIONINE TRANSPORTER (EUROFUNG)"/>
    <property type="match status" value="1"/>
</dbReference>
<dbReference type="InterPro" id="IPR002293">
    <property type="entry name" value="AA/rel_permease1"/>
</dbReference>
<organism evidence="6 7">
    <name type="scientific">Choanephora cucurbitarum</name>
    <dbReference type="NCBI Taxonomy" id="101091"/>
    <lineage>
        <taxon>Eukaryota</taxon>
        <taxon>Fungi</taxon>
        <taxon>Fungi incertae sedis</taxon>
        <taxon>Mucoromycota</taxon>
        <taxon>Mucoromycotina</taxon>
        <taxon>Mucoromycetes</taxon>
        <taxon>Mucorales</taxon>
        <taxon>Mucorineae</taxon>
        <taxon>Choanephoraceae</taxon>
        <taxon>Choanephoroideae</taxon>
        <taxon>Choanephora</taxon>
    </lineage>
</organism>
<dbReference type="EMBL" id="LUGH01000646">
    <property type="protein sequence ID" value="OBZ83528.1"/>
    <property type="molecule type" value="Genomic_DNA"/>
</dbReference>
<feature type="transmembrane region" description="Helical" evidence="5">
    <location>
        <begin position="158"/>
        <end position="180"/>
    </location>
</feature>
<feature type="transmembrane region" description="Helical" evidence="5">
    <location>
        <begin position="200"/>
        <end position="220"/>
    </location>
</feature>
<accession>A0A1C7N3G1</accession>
<dbReference type="STRING" id="101091.A0A1C7N3G1"/>
<dbReference type="GO" id="GO:0015179">
    <property type="term" value="F:L-amino acid transmembrane transporter activity"/>
    <property type="evidence" value="ECO:0007669"/>
    <property type="project" value="TreeGrafter"/>
</dbReference>
<feature type="transmembrane region" description="Helical" evidence="5">
    <location>
        <begin position="400"/>
        <end position="421"/>
    </location>
</feature>
<feature type="transmembrane region" description="Helical" evidence="5">
    <location>
        <begin position="285"/>
        <end position="314"/>
    </location>
</feature>
<sequence>MTEENGTVTDTSKMERLQQVEQLSPLAVGDQKLNRHLGFFSGTMMNSAIFAGAGVWCYLELGTMLPRSGGEQEYLAYQYQKPKQLIPFVFFILIGVFARGAGLAQGATVFGNNINYAIGGPDYVNDWGARGFAVFCLTFWLVLNILSTKLAVKAGNFFTVVKITLLVLLICVGFAGLAGRLSSQPDLSENFSFDGTLSNAGSYANAIYYVIYAYGGWYNLNYVLDELKDPIKNLPRCAISALSLTTVLYLLANVAYLAVLPVAAIKSSKLTVASNLFNIALGGIFGSRVLPVLVGSSSFGFVGVIFYSGSRVVLESSRKGFLPFDRFCSKVHPRLQTPISSLMLLYVISLIFLLAPPPGSVFQFIMAFSGYGGYFFSALSVIGLLILRRTQPNIKRPIKAPIPVAVAFIVICFYTLVFVFIPPATKPSGYPYWLPYIITIILAIFSVGLWYYKVQIRNSLETSYNAEIRLQGQGQLVQEIYRDYASTNNTSYETSIESGKSYVQYVEITNK</sequence>
<evidence type="ECO:0000256" key="5">
    <source>
        <dbReference type="SAM" id="Phobius"/>
    </source>
</evidence>
<dbReference type="InterPro" id="IPR050598">
    <property type="entry name" value="AminoAcid_Transporter"/>
</dbReference>
<feature type="transmembrane region" description="Helical" evidence="5">
    <location>
        <begin position="85"/>
        <end position="107"/>
    </location>
</feature>
<dbReference type="Pfam" id="PF13520">
    <property type="entry name" value="AA_permease_2"/>
    <property type="match status" value="1"/>
</dbReference>
<dbReference type="Proteomes" id="UP000093000">
    <property type="component" value="Unassembled WGS sequence"/>
</dbReference>
<evidence type="ECO:0000313" key="7">
    <source>
        <dbReference type="Proteomes" id="UP000093000"/>
    </source>
</evidence>
<evidence type="ECO:0000256" key="2">
    <source>
        <dbReference type="ARBA" id="ARBA00022692"/>
    </source>
</evidence>
<feature type="transmembrane region" description="Helical" evidence="5">
    <location>
        <begin position="335"/>
        <end position="355"/>
    </location>
</feature>
<dbReference type="OrthoDB" id="5982228at2759"/>
<keyword evidence="4 5" id="KW-0472">Membrane</keyword>
<keyword evidence="2 5" id="KW-0812">Transmembrane</keyword>
<evidence type="ECO:0000256" key="1">
    <source>
        <dbReference type="ARBA" id="ARBA00004141"/>
    </source>
</evidence>
<feature type="transmembrane region" description="Helical" evidence="5">
    <location>
        <begin position="361"/>
        <end position="388"/>
    </location>
</feature>
<keyword evidence="3 5" id="KW-1133">Transmembrane helix</keyword>
<reference evidence="6 7" key="1">
    <citation type="submission" date="2016-03" db="EMBL/GenBank/DDBJ databases">
        <title>Choanephora cucurbitarum.</title>
        <authorList>
            <person name="Min B."/>
            <person name="Park H."/>
            <person name="Park J.-H."/>
            <person name="Shin H.-D."/>
            <person name="Choi I.-G."/>
        </authorList>
    </citation>
    <scope>NUCLEOTIDE SEQUENCE [LARGE SCALE GENOMIC DNA]</scope>
    <source>
        <strain evidence="6 7">KUS-F28377</strain>
    </source>
</reference>
<keyword evidence="7" id="KW-1185">Reference proteome</keyword>
<feature type="transmembrane region" description="Helical" evidence="5">
    <location>
        <begin position="433"/>
        <end position="452"/>
    </location>
</feature>
<proteinExistence type="predicted"/>
<dbReference type="GO" id="GO:0016020">
    <property type="term" value="C:membrane"/>
    <property type="evidence" value="ECO:0007669"/>
    <property type="project" value="UniProtKB-SubCell"/>
</dbReference>
<protein>
    <submittedName>
        <fullName evidence="6">High-affinity methionine permease</fullName>
    </submittedName>
</protein>
<dbReference type="PIRSF" id="PIRSF006060">
    <property type="entry name" value="AA_transporter"/>
    <property type="match status" value="1"/>
</dbReference>
<gene>
    <name evidence="6" type="primary">MUP1_2</name>
    <name evidence="6" type="ORF">A0J61_08421</name>
</gene>